<dbReference type="GO" id="GO:0045892">
    <property type="term" value="P:negative regulation of DNA-templated transcription"/>
    <property type="evidence" value="ECO:0007669"/>
    <property type="project" value="TreeGrafter"/>
</dbReference>
<dbReference type="Gene3D" id="1.10.10.10">
    <property type="entry name" value="Winged helix-like DNA-binding domain superfamily/Winged helix DNA-binding domain"/>
    <property type="match status" value="1"/>
</dbReference>
<evidence type="ECO:0000313" key="5">
    <source>
        <dbReference type="EMBL" id="TVT26179.1"/>
    </source>
</evidence>
<dbReference type="InterPro" id="IPR028978">
    <property type="entry name" value="Chorismate_lyase_/UTRA_dom_sf"/>
</dbReference>
<name>A0A558APJ1_9PSEU</name>
<dbReference type="CDD" id="cd07377">
    <property type="entry name" value="WHTH_GntR"/>
    <property type="match status" value="1"/>
</dbReference>
<sequence>MAASEVTTGKVVDGPVPKHAQLREILRRAIDRELPPGSPIPSERELAQRYRVSRLTVRSAIGKLVDEGVLTRVRGKGTFTVSRRMDLQLYLMSFTGDMRRRGLVASTDVLHRGEEVPPPSTARALALAPEQPAYRLVRLRRADGIPLALERGWYHPGHLPGLLDLDLTGSLYELLAHHHDLRFDDARQTVWAEAADRDTARLLGIRPGDPLLVFRRISTTRGAPVEDITSWYRGDRYQVTVQLDRKVPAEHGGMP</sequence>
<dbReference type="GO" id="GO:0003700">
    <property type="term" value="F:DNA-binding transcription factor activity"/>
    <property type="evidence" value="ECO:0007669"/>
    <property type="project" value="InterPro"/>
</dbReference>
<keyword evidence="3" id="KW-0804">Transcription</keyword>
<proteinExistence type="predicted"/>
<dbReference type="SUPFAM" id="SSF64288">
    <property type="entry name" value="Chorismate lyase-like"/>
    <property type="match status" value="1"/>
</dbReference>
<dbReference type="PANTHER" id="PTHR44846">
    <property type="entry name" value="MANNOSYL-D-GLYCERATE TRANSPORT/METABOLISM SYSTEM REPRESSOR MNGR-RELATED"/>
    <property type="match status" value="1"/>
</dbReference>
<protein>
    <submittedName>
        <fullName evidence="5">GntR family transcriptional regulator</fullName>
    </submittedName>
</protein>
<dbReference type="PROSITE" id="PS50949">
    <property type="entry name" value="HTH_GNTR"/>
    <property type="match status" value="1"/>
</dbReference>
<keyword evidence="2" id="KW-0238">DNA-binding</keyword>
<reference evidence="5 6" key="1">
    <citation type="submission" date="2019-07" db="EMBL/GenBank/DDBJ databases">
        <authorList>
            <person name="Duangmal K."/>
            <person name="Teo W.F.A."/>
        </authorList>
    </citation>
    <scope>NUCLEOTIDE SEQUENCE [LARGE SCALE GENOMIC DNA]</scope>
    <source>
        <strain evidence="5 6">TBRC 6029</strain>
    </source>
</reference>
<dbReference type="Pfam" id="PF07702">
    <property type="entry name" value="UTRA"/>
    <property type="match status" value="1"/>
</dbReference>
<dbReference type="PANTHER" id="PTHR44846:SF1">
    <property type="entry name" value="MANNOSYL-D-GLYCERATE TRANSPORT_METABOLISM SYSTEM REPRESSOR MNGR-RELATED"/>
    <property type="match status" value="1"/>
</dbReference>
<dbReference type="InterPro" id="IPR036390">
    <property type="entry name" value="WH_DNA-bd_sf"/>
</dbReference>
<evidence type="ECO:0000313" key="6">
    <source>
        <dbReference type="Proteomes" id="UP000320011"/>
    </source>
</evidence>
<comment type="caution">
    <text evidence="5">The sequence shown here is derived from an EMBL/GenBank/DDBJ whole genome shotgun (WGS) entry which is preliminary data.</text>
</comment>
<dbReference type="InterPro" id="IPR011663">
    <property type="entry name" value="UTRA"/>
</dbReference>
<dbReference type="OrthoDB" id="8584262at2"/>
<dbReference type="InterPro" id="IPR050679">
    <property type="entry name" value="Bact_HTH_transcr_reg"/>
</dbReference>
<keyword evidence="1" id="KW-0805">Transcription regulation</keyword>
<evidence type="ECO:0000256" key="3">
    <source>
        <dbReference type="ARBA" id="ARBA00023163"/>
    </source>
</evidence>
<dbReference type="Proteomes" id="UP000320011">
    <property type="component" value="Unassembled WGS sequence"/>
</dbReference>
<dbReference type="SUPFAM" id="SSF46785">
    <property type="entry name" value="Winged helix' DNA-binding domain"/>
    <property type="match status" value="1"/>
</dbReference>
<organism evidence="5 6">
    <name type="scientific">Amycolatopsis rhizosphaerae</name>
    <dbReference type="NCBI Taxonomy" id="2053003"/>
    <lineage>
        <taxon>Bacteria</taxon>
        <taxon>Bacillati</taxon>
        <taxon>Actinomycetota</taxon>
        <taxon>Actinomycetes</taxon>
        <taxon>Pseudonocardiales</taxon>
        <taxon>Pseudonocardiaceae</taxon>
        <taxon>Amycolatopsis</taxon>
    </lineage>
</organism>
<reference evidence="5 6" key="2">
    <citation type="submission" date="2019-08" db="EMBL/GenBank/DDBJ databases">
        <title>Amycolatopsis acidicola sp. nov., isolated from peat swamp forest soil.</title>
        <authorList>
            <person name="Srisuk N."/>
        </authorList>
    </citation>
    <scope>NUCLEOTIDE SEQUENCE [LARGE SCALE GENOMIC DNA]</scope>
    <source>
        <strain evidence="5 6">TBRC 6029</strain>
    </source>
</reference>
<dbReference type="Gene3D" id="3.40.1410.10">
    <property type="entry name" value="Chorismate lyase-like"/>
    <property type="match status" value="1"/>
</dbReference>
<dbReference type="PRINTS" id="PR00035">
    <property type="entry name" value="HTHGNTR"/>
</dbReference>
<dbReference type="InterPro" id="IPR000524">
    <property type="entry name" value="Tscrpt_reg_HTH_GntR"/>
</dbReference>
<dbReference type="InterPro" id="IPR036388">
    <property type="entry name" value="WH-like_DNA-bd_sf"/>
</dbReference>
<evidence type="ECO:0000256" key="1">
    <source>
        <dbReference type="ARBA" id="ARBA00023015"/>
    </source>
</evidence>
<dbReference type="RefSeq" id="WP_144592546.1">
    <property type="nucleotide sequence ID" value="NZ_VJWX01000508.1"/>
</dbReference>
<keyword evidence="6" id="KW-1185">Reference proteome</keyword>
<dbReference type="GO" id="GO:0003677">
    <property type="term" value="F:DNA binding"/>
    <property type="evidence" value="ECO:0007669"/>
    <property type="project" value="UniProtKB-KW"/>
</dbReference>
<evidence type="ECO:0000259" key="4">
    <source>
        <dbReference type="PROSITE" id="PS50949"/>
    </source>
</evidence>
<accession>A0A558APJ1</accession>
<evidence type="ECO:0000256" key="2">
    <source>
        <dbReference type="ARBA" id="ARBA00023125"/>
    </source>
</evidence>
<dbReference type="AlphaFoldDB" id="A0A558APJ1"/>
<dbReference type="SMART" id="SM00345">
    <property type="entry name" value="HTH_GNTR"/>
    <property type="match status" value="1"/>
</dbReference>
<dbReference type="EMBL" id="VJWX01000508">
    <property type="protein sequence ID" value="TVT26179.1"/>
    <property type="molecule type" value="Genomic_DNA"/>
</dbReference>
<dbReference type="SMART" id="SM00866">
    <property type="entry name" value="UTRA"/>
    <property type="match status" value="1"/>
</dbReference>
<feature type="domain" description="HTH gntR-type" evidence="4">
    <location>
        <begin position="16"/>
        <end position="83"/>
    </location>
</feature>
<gene>
    <name evidence="5" type="ORF">FNH05_31820</name>
</gene>
<dbReference type="Pfam" id="PF00392">
    <property type="entry name" value="GntR"/>
    <property type="match status" value="1"/>
</dbReference>